<comment type="caution">
    <text evidence="2">The sequence shown here is derived from an EMBL/GenBank/DDBJ whole genome shotgun (WGS) entry which is preliminary data.</text>
</comment>
<dbReference type="RefSeq" id="WP_175349133.1">
    <property type="nucleotide sequence ID" value="NZ_JABMCI010000070.1"/>
</dbReference>
<proteinExistence type="predicted"/>
<organism evidence="2 3">
    <name type="scientific">Cellulomonas humilata</name>
    <dbReference type="NCBI Taxonomy" id="144055"/>
    <lineage>
        <taxon>Bacteria</taxon>
        <taxon>Bacillati</taxon>
        <taxon>Actinomycetota</taxon>
        <taxon>Actinomycetes</taxon>
        <taxon>Micrococcales</taxon>
        <taxon>Cellulomonadaceae</taxon>
        <taxon>Cellulomonas</taxon>
    </lineage>
</organism>
<dbReference type="EMBL" id="JABMCI010000070">
    <property type="protein sequence ID" value="NUU19232.1"/>
    <property type="molecule type" value="Genomic_DNA"/>
</dbReference>
<sequence length="62" mass="6514">MTTVLDALLVVSGLGLVVTTVVDVTRRPPHMTVLEGWGNPSGPRTACVAVFVVTVLVRLLVS</sequence>
<evidence type="ECO:0000313" key="2">
    <source>
        <dbReference type="EMBL" id="NUU19232.1"/>
    </source>
</evidence>
<reference evidence="2 3" key="1">
    <citation type="submission" date="2020-05" db="EMBL/GenBank/DDBJ databases">
        <title>Genome Sequencing of Type Strains.</title>
        <authorList>
            <person name="Lemaire J.F."/>
            <person name="Inderbitzin P."/>
            <person name="Gregorio O.A."/>
            <person name="Collins S.B."/>
            <person name="Wespe N."/>
            <person name="Knight-Connoni V."/>
        </authorList>
    </citation>
    <scope>NUCLEOTIDE SEQUENCE [LARGE SCALE GENOMIC DNA]</scope>
    <source>
        <strain evidence="2 3">ATCC 25174</strain>
    </source>
</reference>
<gene>
    <name evidence="2" type="ORF">HP550_18440</name>
</gene>
<protein>
    <submittedName>
        <fullName evidence="2">Uncharacterized protein</fullName>
    </submittedName>
</protein>
<feature type="transmembrane region" description="Helical" evidence="1">
    <location>
        <begin position="43"/>
        <end position="61"/>
    </location>
</feature>
<name>A0A7Y6A5W0_9CELL</name>
<keyword evidence="3" id="KW-1185">Reference proteome</keyword>
<accession>A0A7Y6A5W0</accession>
<keyword evidence="1" id="KW-0812">Transmembrane</keyword>
<keyword evidence="1" id="KW-1133">Transmembrane helix</keyword>
<evidence type="ECO:0000313" key="3">
    <source>
        <dbReference type="Proteomes" id="UP000565724"/>
    </source>
</evidence>
<dbReference type="AlphaFoldDB" id="A0A7Y6A5W0"/>
<evidence type="ECO:0000256" key="1">
    <source>
        <dbReference type="SAM" id="Phobius"/>
    </source>
</evidence>
<dbReference type="Proteomes" id="UP000565724">
    <property type="component" value="Unassembled WGS sequence"/>
</dbReference>
<keyword evidence="1" id="KW-0472">Membrane</keyword>